<reference evidence="2" key="1">
    <citation type="submission" date="2019-07" db="EMBL/GenBank/DDBJ databases">
        <authorList>
            <person name="De-Chao Zhang Q."/>
        </authorList>
    </citation>
    <scope>NUCLEOTIDE SEQUENCE</scope>
    <source>
        <strain evidence="2">TP-CH-4</strain>
    </source>
</reference>
<evidence type="ECO:0000313" key="3">
    <source>
        <dbReference type="Proteomes" id="UP000707206"/>
    </source>
</evidence>
<dbReference type="Proteomes" id="UP000707206">
    <property type="component" value="Unassembled WGS sequence"/>
</dbReference>
<dbReference type="SUPFAM" id="SSF56801">
    <property type="entry name" value="Acetyl-CoA synthetase-like"/>
    <property type="match status" value="1"/>
</dbReference>
<feature type="domain" description="AMP-dependent synthetase/ligase" evidence="1">
    <location>
        <begin position="62"/>
        <end position="204"/>
    </location>
</feature>
<sequence length="366" mass="40395">MTTEPDFREIHPDFKFNGISFNREELKEVAYSLIKEGEPFELVIGDFLTDWINDKETIEVKTSGTTGKAKTIVLEKQKMVGSALATGKYFGLEPKDTALLCLPTDYIAGKMMLVRAMALGLEIDCVAPSADPLSLGNKTYDFAAMVPLQLQNSLNQINRIKTLIVGGAPIAASLKQALQGRKTAVFETYGMTETISHIAVRPINRSASKTSYEGEAPFETLPDITVTIDERGCLVINAPKISKESVVTNDMVNLLSDTTFEWLGRFDHIINSGGVKLNPEQIEAKLTPLIENRFFVAGLPDDRLGEKLVLVLEGEADASELSKKINALTSLEKFERPKHIFKIDKLKETGNGKIDRKASIESLNQK</sequence>
<dbReference type="GO" id="GO:0031956">
    <property type="term" value="F:medium-chain fatty acid-CoA ligase activity"/>
    <property type="evidence" value="ECO:0007669"/>
    <property type="project" value="TreeGrafter"/>
</dbReference>
<evidence type="ECO:0000313" key="2">
    <source>
        <dbReference type="EMBL" id="NHF59227.1"/>
    </source>
</evidence>
<accession>A0A967ASM8</accession>
<name>A0A967ASM8_9FLAO</name>
<dbReference type="GO" id="GO:0006631">
    <property type="term" value="P:fatty acid metabolic process"/>
    <property type="evidence" value="ECO:0007669"/>
    <property type="project" value="TreeGrafter"/>
</dbReference>
<organism evidence="2 3">
    <name type="scientific">Pelagihabitans pacificus</name>
    <dbReference type="NCBI Taxonomy" id="2696054"/>
    <lineage>
        <taxon>Bacteria</taxon>
        <taxon>Pseudomonadati</taxon>
        <taxon>Bacteroidota</taxon>
        <taxon>Flavobacteriia</taxon>
        <taxon>Flavobacteriales</taxon>
        <taxon>Flavobacteriaceae</taxon>
        <taxon>Pelagihabitans</taxon>
    </lineage>
</organism>
<dbReference type="Gene3D" id="3.40.50.12780">
    <property type="entry name" value="N-terminal domain of ligase-like"/>
    <property type="match status" value="1"/>
</dbReference>
<dbReference type="PANTHER" id="PTHR43201">
    <property type="entry name" value="ACYL-COA SYNTHETASE"/>
    <property type="match status" value="1"/>
</dbReference>
<dbReference type="InterPro" id="IPR045851">
    <property type="entry name" value="AMP-bd_C_sf"/>
</dbReference>
<evidence type="ECO:0000259" key="1">
    <source>
        <dbReference type="Pfam" id="PF00501"/>
    </source>
</evidence>
<dbReference type="Gene3D" id="3.30.300.30">
    <property type="match status" value="1"/>
</dbReference>
<protein>
    <submittedName>
        <fullName evidence="2">AMP-binding protein</fullName>
    </submittedName>
</protein>
<dbReference type="InterPro" id="IPR000873">
    <property type="entry name" value="AMP-dep_synth/lig_dom"/>
</dbReference>
<dbReference type="AlphaFoldDB" id="A0A967ASM8"/>
<dbReference type="RefSeq" id="WP_152573745.1">
    <property type="nucleotide sequence ID" value="NZ_VIKU02000002.1"/>
</dbReference>
<dbReference type="PANTHER" id="PTHR43201:SF32">
    <property type="entry name" value="2-SUCCINYLBENZOATE--COA LIGASE, CHLOROPLASTIC_PEROXISOMAL"/>
    <property type="match status" value="1"/>
</dbReference>
<dbReference type="InterPro" id="IPR042099">
    <property type="entry name" value="ANL_N_sf"/>
</dbReference>
<gene>
    <name evidence="2" type="ORF">FK220_007740</name>
</gene>
<comment type="caution">
    <text evidence="2">The sequence shown here is derived from an EMBL/GenBank/DDBJ whole genome shotgun (WGS) entry which is preliminary data.</text>
</comment>
<dbReference type="EMBL" id="VIKU02000002">
    <property type="protein sequence ID" value="NHF59227.1"/>
    <property type="molecule type" value="Genomic_DNA"/>
</dbReference>
<dbReference type="Pfam" id="PF00501">
    <property type="entry name" value="AMP-binding"/>
    <property type="match status" value="1"/>
</dbReference>
<keyword evidence="3" id="KW-1185">Reference proteome</keyword>
<proteinExistence type="predicted"/>
<reference evidence="2" key="2">
    <citation type="submission" date="2020-03" db="EMBL/GenBank/DDBJ databases">
        <title>Flavobacteriaceae bacterium strain TP-CH-4, a member of the family Flavobacteriaceae isolated from a deep-sea seamount.</title>
        <authorList>
            <person name="Zhang D.-C."/>
        </authorList>
    </citation>
    <scope>NUCLEOTIDE SEQUENCE</scope>
    <source>
        <strain evidence="2">TP-CH-4</strain>
    </source>
</reference>